<dbReference type="PROSITE" id="PS51000">
    <property type="entry name" value="HTH_DEOR_2"/>
    <property type="match status" value="1"/>
</dbReference>
<dbReference type="InterPro" id="IPR018356">
    <property type="entry name" value="Tscrpt_reg_HTH_DeoR_CS"/>
</dbReference>
<dbReference type="PROSITE" id="PS00894">
    <property type="entry name" value="HTH_DEOR_1"/>
    <property type="match status" value="1"/>
</dbReference>
<dbReference type="GO" id="GO:0003677">
    <property type="term" value="F:DNA binding"/>
    <property type="evidence" value="ECO:0007669"/>
    <property type="project" value="UniProtKB-KW"/>
</dbReference>
<dbReference type="PANTHER" id="PTHR30363:SF44">
    <property type="entry name" value="AGA OPERON TRANSCRIPTIONAL REPRESSOR-RELATED"/>
    <property type="match status" value="1"/>
</dbReference>
<reference evidence="5 6" key="1">
    <citation type="submission" date="2022-08" db="EMBL/GenBank/DDBJ databases">
        <title>Paenibacillus endoradicis sp. nov., Paenibacillus radicibacter sp. nov and Paenibacillus pararadicis sp. nov., three cold-adapted plant growth-promoting bacteria isolated from root of Larix gmelinii in Great Khingan.</title>
        <authorList>
            <person name="Xue H."/>
        </authorList>
    </citation>
    <scope>NUCLEOTIDE SEQUENCE [LARGE SCALE GENOMIC DNA]</scope>
    <source>
        <strain evidence="5 6">N5-1-1-5</strain>
    </source>
</reference>
<keyword evidence="3" id="KW-0804">Transcription</keyword>
<comment type="caution">
    <text evidence="5">The sequence shown here is derived from an EMBL/GenBank/DDBJ whole genome shotgun (WGS) entry which is preliminary data.</text>
</comment>
<dbReference type="InterPro" id="IPR037171">
    <property type="entry name" value="NagB/RpiA_transferase-like"/>
</dbReference>
<keyword evidence="1" id="KW-0805">Transcription regulation</keyword>
<dbReference type="InterPro" id="IPR036390">
    <property type="entry name" value="WH_DNA-bd_sf"/>
</dbReference>
<feature type="domain" description="HTH deoR-type" evidence="4">
    <location>
        <begin position="11"/>
        <end position="66"/>
    </location>
</feature>
<proteinExistence type="predicted"/>
<keyword evidence="6" id="KW-1185">Reference proteome</keyword>
<dbReference type="SMART" id="SM01134">
    <property type="entry name" value="DeoRC"/>
    <property type="match status" value="1"/>
</dbReference>
<dbReference type="SMART" id="SM00420">
    <property type="entry name" value="HTH_DEOR"/>
    <property type="match status" value="1"/>
</dbReference>
<gene>
    <name evidence="5" type="ORF">NV381_17740</name>
</gene>
<dbReference type="Gene3D" id="1.10.10.10">
    <property type="entry name" value="Winged helix-like DNA-binding domain superfamily/Winged helix DNA-binding domain"/>
    <property type="match status" value="1"/>
</dbReference>
<keyword evidence="2 5" id="KW-0238">DNA-binding</keyword>
<protein>
    <submittedName>
        <fullName evidence="5">DeoR/GlpR family DNA-binding transcription regulator</fullName>
    </submittedName>
</protein>
<evidence type="ECO:0000259" key="4">
    <source>
        <dbReference type="PROSITE" id="PS51000"/>
    </source>
</evidence>
<organism evidence="5 6">
    <name type="scientific">Paenibacillus radicis</name>
    <name type="common">ex Xue et al. 2023</name>
    <dbReference type="NCBI Taxonomy" id="2972489"/>
    <lineage>
        <taxon>Bacteria</taxon>
        <taxon>Bacillati</taxon>
        <taxon>Bacillota</taxon>
        <taxon>Bacilli</taxon>
        <taxon>Bacillales</taxon>
        <taxon>Paenibacillaceae</taxon>
        <taxon>Paenibacillus</taxon>
    </lineage>
</organism>
<dbReference type="SUPFAM" id="SSF46785">
    <property type="entry name" value="Winged helix' DNA-binding domain"/>
    <property type="match status" value="1"/>
</dbReference>
<evidence type="ECO:0000256" key="3">
    <source>
        <dbReference type="ARBA" id="ARBA00023163"/>
    </source>
</evidence>
<evidence type="ECO:0000313" key="6">
    <source>
        <dbReference type="Proteomes" id="UP001300012"/>
    </source>
</evidence>
<dbReference type="EMBL" id="JANQBD010000012">
    <property type="protein sequence ID" value="MCR8633046.1"/>
    <property type="molecule type" value="Genomic_DNA"/>
</dbReference>
<sequence length="263" mass="28932">MSNSNKGHLFAEERKSEIIELIKERDKILVPELVRHFKVSPATIRNDLRDLEQMGLIKRTHGGALSLDFPSVGFEKETTIKGSENLIQKQSIARQALEYVEEGDIIVLDAGTTSIELAKLLKNKDNITVVVNDIDIAACFDEAEGIQVLIIGGILRKKFHCTVGPFATKTLNELNVDKAFLTTNSLSIDRGCTTPDIAQAEVKKIMAQIASQVIVLCDSSKIGINSFVQFIPFTEIDLLITDHCITSEELLNLVNSGLDVVVA</sequence>
<dbReference type="InterPro" id="IPR014036">
    <property type="entry name" value="DeoR-like_C"/>
</dbReference>
<name>A0ABT1YIP5_9BACL</name>
<dbReference type="InterPro" id="IPR001034">
    <property type="entry name" value="DeoR_HTH"/>
</dbReference>
<dbReference type="InterPro" id="IPR036388">
    <property type="entry name" value="WH-like_DNA-bd_sf"/>
</dbReference>
<dbReference type="Pfam" id="PF08220">
    <property type="entry name" value="HTH_DeoR"/>
    <property type="match status" value="1"/>
</dbReference>
<dbReference type="RefSeq" id="WP_258214620.1">
    <property type="nucleotide sequence ID" value="NZ_JANQBD010000012.1"/>
</dbReference>
<dbReference type="SUPFAM" id="SSF100950">
    <property type="entry name" value="NagB/RpiA/CoA transferase-like"/>
    <property type="match status" value="1"/>
</dbReference>
<dbReference type="InterPro" id="IPR050313">
    <property type="entry name" value="Carb_Metab_HTH_regulators"/>
</dbReference>
<dbReference type="PRINTS" id="PR00037">
    <property type="entry name" value="HTHLACR"/>
</dbReference>
<dbReference type="Pfam" id="PF00455">
    <property type="entry name" value="DeoRC"/>
    <property type="match status" value="1"/>
</dbReference>
<evidence type="ECO:0000256" key="2">
    <source>
        <dbReference type="ARBA" id="ARBA00023125"/>
    </source>
</evidence>
<dbReference type="Gene3D" id="3.40.50.1360">
    <property type="match status" value="1"/>
</dbReference>
<evidence type="ECO:0000256" key="1">
    <source>
        <dbReference type="ARBA" id="ARBA00023015"/>
    </source>
</evidence>
<accession>A0ABT1YIP5</accession>
<dbReference type="Proteomes" id="UP001300012">
    <property type="component" value="Unassembled WGS sequence"/>
</dbReference>
<dbReference type="PANTHER" id="PTHR30363">
    <property type="entry name" value="HTH-TYPE TRANSCRIPTIONAL REGULATOR SRLR-RELATED"/>
    <property type="match status" value="1"/>
</dbReference>
<evidence type="ECO:0000313" key="5">
    <source>
        <dbReference type="EMBL" id="MCR8633046.1"/>
    </source>
</evidence>